<dbReference type="InterPro" id="IPR043519">
    <property type="entry name" value="NT_sf"/>
</dbReference>
<dbReference type="Proteomes" id="UP000272051">
    <property type="component" value="Unassembled WGS sequence"/>
</dbReference>
<organism evidence="2 3">
    <name type="scientific">Thermoproteota archaeon</name>
    <dbReference type="NCBI Taxonomy" id="2056631"/>
    <lineage>
        <taxon>Archaea</taxon>
        <taxon>Thermoproteota</taxon>
    </lineage>
</organism>
<name>A0A497ES39_9CREN</name>
<dbReference type="InterPro" id="IPR002934">
    <property type="entry name" value="Polymerase_NTP_transf_dom"/>
</dbReference>
<sequence length="76" mass="8450">MISKIFITKFAETLTSTPFKEYVDLAIFLGSAVNGRWVKGKSDIDVIVFLSKSGVEGKIYEAYLTLDKQLDTGLLD</sequence>
<gene>
    <name evidence="2" type="ORF">DRJ33_07980</name>
</gene>
<dbReference type="SUPFAM" id="SSF81301">
    <property type="entry name" value="Nucleotidyltransferase"/>
    <property type="match status" value="1"/>
</dbReference>
<feature type="non-terminal residue" evidence="2">
    <location>
        <position position="76"/>
    </location>
</feature>
<comment type="caution">
    <text evidence="2">The sequence shown here is derived from an EMBL/GenBank/DDBJ whole genome shotgun (WGS) entry which is preliminary data.</text>
</comment>
<feature type="domain" description="Polymerase nucleotidyl transferase" evidence="1">
    <location>
        <begin position="20"/>
        <end position="55"/>
    </location>
</feature>
<dbReference type="GO" id="GO:0016779">
    <property type="term" value="F:nucleotidyltransferase activity"/>
    <property type="evidence" value="ECO:0007669"/>
    <property type="project" value="InterPro"/>
</dbReference>
<evidence type="ECO:0000313" key="3">
    <source>
        <dbReference type="Proteomes" id="UP000272051"/>
    </source>
</evidence>
<proteinExistence type="predicted"/>
<dbReference type="AlphaFoldDB" id="A0A497ES39"/>
<dbReference type="EMBL" id="QMQX01000196">
    <property type="protein sequence ID" value="RLE49731.1"/>
    <property type="molecule type" value="Genomic_DNA"/>
</dbReference>
<evidence type="ECO:0000259" key="1">
    <source>
        <dbReference type="Pfam" id="PF01909"/>
    </source>
</evidence>
<accession>A0A497ES39</accession>
<dbReference type="Pfam" id="PF01909">
    <property type="entry name" value="NTP_transf_2"/>
    <property type="match status" value="1"/>
</dbReference>
<reference evidence="2 3" key="1">
    <citation type="submission" date="2018-06" db="EMBL/GenBank/DDBJ databases">
        <title>Extensive metabolic versatility and redundancy in microbially diverse, dynamic hydrothermal sediments.</title>
        <authorList>
            <person name="Dombrowski N."/>
            <person name="Teske A."/>
            <person name="Baker B.J."/>
        </authorList>
    </citation>
    <scope>NUCLEOTIDE SEQUENCE [LARGE SCALE GENOMIC DNA]</scope>
    <source>
        <strain evidence="2">B34_G17</strain>
    </source>
</reference>
<evidence type="ECO:0000313" key="2">
    <source>
        <dbReference type="EMBL" id="RLE49731.1"/>
    </source>
</evidence>
<protein>
    <recommendedName>
        <fullName evidence="1">Polymerase nucleotidyl transferase domain-containing protein</fullName>
    </recommendedName>
</protein>